<sequence length="127" mass="14383">MFLNIALAVEAYKQRLRGHKATRPQEGHETLGFRDIFMNSHPAAADRQPIGCLSGTLFQVQLAQWNDSHRIPRTGQMQMVQPPDSTMLQQPPYAHPRLSRVNQRPKDARLALPYHVVSWTATLSLSS</sequence>
<dbReference type="Proteomes" id="UP000295604">
    <property type="component" value="Unassembled WGS sequence"/>
</dbReference>
<protein>
    <submittedName>
        <fullName evidence="1">Uncharacterized protein</fullName>
    </submittedName>
</protein>
<keyword evidence="2" id="KW-1185">Reference proteome</keyword>
<dbReference type="EMBL" id="QAPF01000116">
    <property type="protein sequence ID" value="TEA16176.1"/>
    <property type="molecule type" value="Genomic_DNA"/>
</dbReference>
<accession>A0A4R8TDY7</accession>
<comment type="caution">
    <text evidence="1">The sequence shown here is derived from an EMBL/GenBank/DDBJ whole genome shotgun (WGS) entry which is preliminary data.</text>
</comment>
<organism evidence="1 2">
    <name type="scientific">Colletotrichum sidae</name>
    <dbReference type="NCBI Taxonomy" id="1347389"/>
    <lineage>
        <taxon>Eukaryota</taxon>
        <taxon>Fungi</taxon>
        <taxon>Dikarya</taxon>
        <taxon>Ascomycota</taxon>
        <taxon>Pezizomycotina</taxon>
        <taxon>Sordariomycetes</taxon>
        <taxon>Hypocreomycetidae</taxon>
        <taxon>Glomerellales</taxon>
        <taxon>Glomerellaceae</taxon>
        <taxon>Colletotrichum</taxon>
        <taxon>Colletotrichum orbiculare species complex</taxon>
    </lineage>
</organism>
<name>A0A4R8TDY7_9PEZI</name>
<reference evidence="1 2" key="1">
    <citation type="submission" date="2018-11" db="EMBL/GenBank/DDBJ databases">
        <title>Genome sequence and assembly of Colletotrichum sidae.</title>
        <authorList>
            <person name="Gan P."/>
            <person name="Shirasu K."/>
        </authorList>
    </citation>
    <scope>NUCLEOTIDE SEQUENCE [LARGE SCALE GENOMIC DNA]</scope>
    <source>
        <strain evidence="1 2">CBS 518.97</strain>
    </source>
</reference>
<gene>
    <name evidence="1" type="ORF">C8034_v001372</name>
</gene>
<evidence type="ECO:0000313" key="2">
    <source>
        <dbReference type="Proteomes" id="UP000295604"/>
    </source>
</evidence>
<proteinExistence type="predicted"/>
<evidence type="ECO:0000313" key="1">
    <source>
        <dbReference type="EMBL" id="TEA16176.1"/>
    </source>
</evidence>
<dbReference type="AlphaFoldDB" id="A0A4R8TDY7"/>